<dbReference type="AlphaFoldDB" id="A0A067RAH5"/>
<protein>
    <recommendedName>
        <fullName evidence="5">Transmembrane protein</fullName>
    </recommendedName>
</protein>
<keyword evidence="4" id="KW-1185">Reference proteome</keyword>
<dbReference type="EMBL" id="KK852636">
    <property type="protein sequence ID" value="KDR19740.1"/>
    <property type="molecule type" value="Genomic_DNA"/>
</dbReference>
<dbReference type="OMA" id="MANETHR"/>
<accession>A0A067RAH5</accession>
<dbReference type="eggNOG" id="ENOG502SZCY">
    <property type="taxonomic scope" value="Eukaryota"/>
</dbReference>
<feature type="region of interest" description="Disordered" evidence="1">
    <location>
        <begin position="74"/>
        <end position="123"/>
    </location>
</feature>
<keyword evidence="2" id="KW-0472">Membrane</keyword>
<sequence length="211" mass="23256">MSHISVSLFMFRHSGTMANETHRARSDQSRSGRAVIFVQIISWCAVGALLILRGVATLTGDELFYDTDNRTTSVQMTTREPSDTKKSRAFDENEGRTEGERIIEQNSTSTEANREISSPQKGNKINPTSAILITVGTTMLVIGPTLLLARFIDTRRHGRESVKFSKVDPPPSYEEVADKAPRYSSLFQVTDSGELVPLSVLPHNSSTSVPV</sequence>
<feature type="transmembrane region" description="Helical" evidence="2">
    <location>
        <begin position="129"/>
        <end position="149"/>
    </location>
</feature>
<evidence type="ECO:0000313" key="3">
    <source>
        <dbReference type="EMBL" id="KDR19740.1"/>
    </source>
</evidence>
<keyword evidence="2" id="KW-1133">Transmembrane helix</keyword>
<evidence type="ECO:0000256" key="2">
    <source>
        <dbReference type="SAM" id="Phobius"/>
    </source>
</evidence>
<evidence type="ECO:0000256" key="1">
    <source>
        <dbReference type="SAM" id="MobiDB-lite"/>
    </source>
</evidence>
<reference evidence="3 4" key="1">
    <citation type="journal article" date="2014" name="Nat. Commun.">
        <title>Molecular traces of alternative social organization in a termite genome.</title>
        <authorList>
            <person name="Terrapon N."/>
            <person name="Li C."/>
            <person name="Robertson H.M."/>
            <person name="Ji L."/>
            <person name="Meng X."/>
            <person name="Booth W."/>
            <person name="Chen Z."/>
            <person name="Childers C.P."/>
            <person name="Glastad K.M."/>
            <person name="Gokhale K."/>
            <person name="Gowin J."/>
            <person name="Gronenberg W."/>
            <person name="Hermansen R.A."/>
            <person name="Hu H."/>
            <person name="Hunt B.G."/>
            <person name="Huylmans A.K."/>
            <person name="Khalil S.M."/>
            <person name="Mitchell R.D."/>
            <person name="Munoz-Torres M.C."/>
            <person name="Mustard J.A."/>
            <person name="Pan H."/>
            <person name="Reese J.T."/>
            <person name="Scharf M.E."/>
            <person name="Sun F."/>
            <person name="Vogel H."/>
            <person name="Xiao J."/>
            <person name="Yang W."/>
            <person name="Yang Z."/>
            <person name="Yang Z."/>
            <person name="Zhou J."/>
            <person name="Zhu J."/>
            <person name="Brent C.S."/>
            <person name="Elsik C.G."/>
            <person name="Goodisman M.A."/>
            <person name="Liberles D.A."/>
            <person name="Roe R.M."/>
            <person name="Vargo E.L."/>
            <person name="Vilcinskas A."/>
            <person name="Wang J."/>
            <person name="Bornberg-Bauer E."/>
            <person name="Korb J."/>
            <person name="Zhang G."/>
            <person name="Liebig J."/>
        </authorList>
    </citation>
    <scope>NUCLEOTIDE SEQUENCE [LARGE SCALE GENOMIC DNA]</scope>
    <source>
        <tissue evidence="3">Whole organism</tissue>
    </source>
</reference>
<dbReference type="Proteomes" id="UP000027135">
    <property type="component" value="Unassembled WGS sequence"/>
</dbReference>
<feature type="compositionally biased region" description="Polar residues" evidence="1">
    <location>
        <begin position="104"/>
        <end position="123"/>
    </location>
</feature>
<evidence type="ECO:0008006" key="5">
    <source>
        <dbReference type="Google" id="ProtNLM"/>
    </source>
</evidence>
<name>A0A067RAH5_ZOONE</name>
<proteinExistence type="predicted"/>
<organism evidence="3 4">
    <name type="scientific">Zootermopsis nevadensis</name>
    <name type="common">Dampwood termite</name>
    <dbReference type="NCBI Taxonomy" id="136037"/>
    <lineage>
        <taxon>Eukaryota</taxon>
        <taxon>Metazoa</taxon>
        <taxon>Ecdysozoa</taxon>
        <taxon>Arthropoda</taxon>
        <taxon>Hexapoda</taxon>
        <taxon>Insecta</taxon>
        <taxon>Pterygota</taxon>
        <taxon>Neoptera</taxon>
        <taxon>Polyneoptera</taxon>
        <taxon>Dictyoptera</taxon>
        <taxon>Blattodea</taxon>
        <taxon>Blattoidea</taxon>
        <taxon>Termitoidae</taxon>
        <taxon>Termopsidae</taxon>
        <taxon>Zootermopsis</taxon>
    </lineage>
</organism>
<gene>
    <name evidence="3" type="ORF">L798_05771</name>
</gene>
<feature type="transmembrane region" description="Helical" evidence="2">
    <location>
        <begin position="34"/>
        <end position="56"/>
    </location>
</feature>
<feature type="compositionally biased region" description="Basic and acidic residues" evidence="1">
    <location>
        <begin position="80"/>
        <end position="103"/>
    </location>
</feature>
<keyword evidence="2" id="KW-0812">Transmembrane</keyword>
<evidence type="ECO:0000313" key="4">
    <source>
        <dbReference type="Proteomes" id="UP000027135"/>
    </source>
</evidence>
<dbReference type="InParanoid" id="A0A067RAH5"/>